<evidence type="ECO:0000313" key="2">
    <source>
        <dbReference type="Proteomes" id="UP000280881"/>
    </source>
</evidence>
<protein>
    <submittedName>
        <fullName evidence="1">Uncharacterized protein</fullName>
    </submittedName>
</protein>
<reference evidence="1 2" key="1">
    <citation type="submission" date="2018-10" db="EMBL/GenBank/DDBJ databases">
        <title>Genomic Encyclopedia of Type Strains, Phase IV (KMG-IV): sequencing the most valuable type-strain genomes for metagenomic binning, comparative biology and taxonomic classification.</title>
        <authorList>
            <person name="Goeker M."/>
        </authorList>
    </citation>
    <scope>NUCLEOTIDE SEQUENCE [LARGE SCALE GENOMIC DNA]</scope>
    <source>
        <strain evidence="1 2">DSM 15521</strain>
    </source>
</reference>
<dbReference type="Proteomes" id="UP000280881">
    <property type="component" value="Unassembled WGS sequence"/>
</dbReference>
<sequence length="90" mass="10533">MKVYERFLKACLGKKVLVRYGRCSQGRCEIQGELLAYDNLCLLLLVREGIGSRSFEKLVLINKKEVESIEIVGRENVQEFWWAYEKFKGN</sequence>
<organism evidence="1 2">
    <name type="scientific">Thermovibrio guaymasensis</name>
    <dbReference type="NCBI Taxonomy" id="240167"/>
    <lineage>
        <taxon>Bacteria</taxon>
        <taxon>Pseudomonadati</taxon>
        <taxon>Aquificota</taxon>
        <taxon>Aquificia</taxon>
        <taxon>Desulfurobacteriales</taxon>
        <taxon>Desulfurobacteriaceae</taxon>
        <taxon>Thermovibrio</taxon>
    </lineage>
</organism>
<keyword evidence="2" id="KW-1185">Reference proteome</keyword>
<dbReference type="EMBL" id="RBIE01000007">
    <property type="protein sequence ID" value="RKQ59090.1"/>
    <property type="molecule type" value="Genomic_DNA"/>
</dbReference>
<comment type="caution">
    <text evidence="1">The sequence shown here is derived from an EMBL/GenBank/DDBJ whole genome shotgun (WGS) entry which is preliminary data.</text>
</comment>
<dbReference type="AlphaFoldDB" id="A0A420W585"/>
<proteinExistence type="predicted"/>
<dbReference type="RefSeq" id="WP_121172045.1">
    <property type="nucleotide sequence ID" value="NZ_RBIE01000007.1"/>
</dbReference>
<accession>A0A420W585</accession>
<evidence type="ECO:0000313" key="1">
    <source>
        <dbReference type="EMBL" id="RKQ59090.1"/>
    </source>
</evidence>
<name>A0A420W585_9BACT</name>
<gene>
    <name evidence="1" type="ORF">C7457_1729</name>
</gene>